<reference evidence="1" key="1">
    <citation type="submission" date="2020-05" db="EMBL/GenBank/DDBJ databases">
        <authorList>
            <person name="Chiriac C."/>
            <person name="Salcher M."/>
            <person name="Ghai R."/>
            <person name="Kavagutti S V."/>
        </authorList>
    </citation>
    <scope>NUCLEOTIDE SEQUENCE</scope>
</reference>
<evidence type="ECO:0000313" key="1">
    <source>
        <dbReference type="EMBL" id="CAB5217797.1"/>
    </source>
</evidence>
<dbReference type="InterPro" id="IPR055673">
    <property type="entry name" value="DUF7249"/>
</dbReference>
<name>A0A6J7WJ77_9CAUD</name>
<sequence>MNTQTTTQTQNKDNYNGWTNYATWRIALEWFDDYNPNRWETDIYNLSKECQSYVEDTLSDTSVQSQMVLDYALAFTSEVNWYEIASHLIEENQ</sequence>
<organism evidence="1">
    <name type="scientific">uncultured Caudovirales phage</name>
    <dbReference type="NCBI Taxonomy" id="2100421"/>
    <lineage>
        <taxon>Viruses</taxon>
        <taxon>Duplodnaviria</taxon>
        <taxon>Heunggongvirae</taxon>
        <taxon>Uroviricota</taxon>
        <taxon>Caudoviricetes</taxon>
        <taxon>Peduoviridae</taxon>
        <taxon>Maltschvirus</taxon>
        <taxon>Maltschvirus maltsch</taxon>
    </lineage>
</organism>
<dbReference type="EMBL" id="LR798255">
    <property type="protein sequence ID" value="CAB5217797.1"/>
    <property type="molecule type" value="Genomic_DNA"/>
</dbReference>
<dbReference type="Pfam" id="PF23907">
    <property type="entry name" value="DUF7249"/>
    <property type="match status" value="1"/>
</dbReference>
<accession>A0A6J7WJ77</accession>
<proteinExistence type="predicted"/>
<protein>
    <submittedName>
        <fullName evidence="1">Uncharacterized protein</fullName>
    </submittedName>
</protein>
<gene>
    <name evidence="1" type="ORF">UFOVP203_16</name>
</gene>